<dbReference type="WBParaSite" id="scaffold10358_cov283.g14726">
    <property type="protein sequence ID" value="scaffold10358_cov283.g14726"/>
    <property type="gene ID" value="scaffold10358_cov283.g14726"/>
</dbReference>
<evidence type="ECO:0000313" key="1">
    <source>
        <dbReference type="Proteomes" id="UP000887561"/>
    </source>
</evidence>
<organism evidence="1 2">
    <name type="scientific">Meloidogyne javanica</name>
    <name type="common">Root-knot nematode worm</name>
    <dbReference type="NCBI Taxonomy" id="6303"/>
    <lineage>
        <taxon>Eukaryota</taxon>
        <taxon>Metazoa</taxon>
        <taxon>Ecdysozoa</taxon>
        <taxon>Nematoda</taxon>
        <taxon>Chromadorea</taxon>
        <taxon>Rhabditida</taxon>
        <taxon>Tylenchina</taxon>
        <taxon>Tylenchomorpha</taxon>
        <taxon>Tylenchoidea</taxon>
        <taxon>Meloidogynidae</taxon>
        <taxon>Meloidogyninae</taxon>
        <taxon>Meloidogyne</taxon>
        <taxon>Meloidogyne incognita group</taxon>
    </lineage>
</organism>
<reference evidence="2" key="1">
    <citation type="submission" date="2022-11" db="UniProtKB">
        <authorList>
            <consortium name="WormBaseParasite"/>
        </authorList>
    </citation>
    <scope>IDENTIFICATION</scope>
</reference>
<sequence length="172" mass="20656">MNTGSRIDVMIRITKYYVWLYISINQHENILHKFWPEKWWEGKFFNESEVDIDISGDFAIFTPVYIKPINDEEFNELADIFYYINKMPYSFVTEEIISNEVHNKFIFMFEKLESKTFNNTLFQQGELFDLKSYGIILCFEADVPKAKDMTTHQFEINLLHDSSETYPDCEKY</sequence>
<proteinExistence type="predicted"/>
<evidence type="ECO:0000313" key="2">
    <source>
        <dbReference type="WBParaSite" id="scaffold10358_cov283.g14726"/>
    </source>
</evidence>
<protein>
    <submittedName>
        <fullName evidence="2">Uncharacterized protein</fullName>
    </submittedName>
</protein>
<name>A0A915LFP9_MELJA</name>
<keyword evidence="1" id="KW-1185">Reference proteome</keyword>
<dbReference type="Proteomes" id="UP000887561">
    <property type="component" value="Unplaced"/>
</dbReference>
<accession>A0A915LFP9</accession>
<dbReference type="AlphaFoldDB" id="A0A915LFP9"/>